<keyword evidence="2" id="KW-1185">Reference proteome</keyword>
<dbReference type="Proteomes" id="UP001066276">
    <property type="component" value="Chromosome 4_1"/>
</dbReference>
<dbReference type="AlphaFoldDB" id="A0AAV7T3W8"/>
<gene>
    <name evidence="1" type="ORF">NDU88_003019</name>
</gene>
<proteinExistence type="predicted"/>
<dbReference type="EMBL" id="JANPWB010000007">
    <property type="protein sequence ID" value="KAJ1171148.1"/>
    <property type="molecule type" value="Genomic_DNA"/>
</dbReference>
<sequence>MLQYCEEEIPKTLGFNSHKLRARLCVLTTLYYTRRIRGTWRLNEWHRARVGAGVKQLPVPEKPDHTGTIVATFLIRDE</sequence>
<accession>A0AAV7T3W8</accession>
<protein>
    <recommendedName>
        <fullName evidence="3">Integrase</fullName>
    </recommendedName>
</protein>
<comment type="caution">
    <text evidence="1">The sequence shown here is derived from an EMBL/GenBank/DDBJ whole genome shotgun (WGS) entry which is preliminary data.</text>
</comment>
<organism evidence="1 2">
    <name type="scientific">Pleurodeles waltl</name>
    <name type="common">Iberian ribbed newt</name>
    <dbReference type="NCBI Taxonomy" id="8319"/>
    <lineage>
        <taxon>Eukaryota</taxon>
        <taxon>Metazoa</taxon>
        <taxon>Chordata</taxon>
        <taxon>Craniata</taxon>
        <taxon>Vertebrata</taxon>
        <taxon>Euteleostomi</taxon>
        <taxon>Amphibia</taxon>
        <taxon>Batrachia</taxon>
        <taxon>Caudata</taxon>
        <taxon>Salamandroidea</taxon>
        <taxon>Salamandridae</taxon>
        <taxon>Pleurodelinae</taxon>
        <taxon>Pleurodeles</taxon>
    </lineage>
</organism>
<evidence type="ECO:0000313" key="1">
    <source>
        <dbReference type="EMBL" id="KAJ1171148.1"/>
    </source>
</evidence>
<reference evidence="1" key="1">
    <citation type="journal article" date="2022" name="bioRxiv">
        <title>Sequencing and chromosome-scale assembly of the giantPleurodeles waltlgenome.</title>
        <authorList>
            <person name="Brown T."/>
            <person name="Elewa A."/>
            <person name="Iarovenko S."/>
            <person name="Subramanian E."/>
            <person name="Araus A.J."/>
            <person name="Petzold A."/>
            <person name="Susuki M."/>
            <person name="Suzuki K.-i.T."/>
            <person name="Hayashi T."/>
            <person name="Toyoda A."/>
            <person name="Oliveira C."/>
            <person name="Osipova E."/>
            <person name="Leigh N.D."/>
            <person name="Simon A."/>
            <person name="Yun M.H."/>
        </authorList>
    </citation>
    <scope>NUCLEOTIDE SEQUENCE</scope>
    <source>
        <strain evidence="1">20211129_DDA</strain>
        <tissue evidence="1">Liver</tissue>
    </source>
</reference>
<evidence type="ECO:0008006" key="3">
    <source>
        <dbReference type="Google" id="ProtNLM"/>
    </source>
</evidence>
<name>A0AAV7T3W8_PLEWA</name>
<evidence type="ECO:0000313" key="2">
    <source>
        <dbReference type="Proteomes" id="UP001066276"/>
    </source>
</evidence>